<evidence type="ECO:0000256" key="1">
    <source>
        <dbReference type="ARBA" id="ARBA00022723"/>
    </source>
</evidence>
<dbReference type="SUPFAM" id="SSF56529">
    <property type="entry name" value="FAH"/>
    <property type="match status" value="1"/>
</dbReference>
<dbReference type="EMBL" id="AP035768">
    <property type="protein sequence ID" value="BFO15619.1"/>
    <property type="molecule type" value="Genomic_DNA"/>
</dbReference>
<dbReference type="InterPro" id="IPR018833">
    <property type="entry name" value="Rv2993c-like_N"/>
</dbReference>
<dbReference type="PANTHER" id="PTHR11820">
    <property type="entry name" value="ACYLPYRUVASE"/>
    <property type="match status" value="1"/>
</dbReference>
<dbReference type="Gene3D" id="3.90.850.10">
    <property type="entry name" value="Fumarylacetoacetase-like, C-terminal domain"/>
    <property type="match status" value="1"/>
</dbReference>
<reference evidence="5" key="2">
    <citation type="submission" date="2024-07" db="EMBL/GenBank/DDBJ databases">
        <title>Streptomyces haneummycinica sp. nov., a new antibiotic-producing actinobacterium isolated from marine sediment.</title>
        <authorList>
            <person name="Uemura M."/>
            <person name="Hamada M."/>
            <person name="Hirano S."/>
            <person name="Kobayashi K."/>
            <person name="Ohshiro T."/>
            <person name="Kobayashi T."/>
            <person name="Terahara T."/>
        </authorList>
    </citation>
    <scope>NUCLEOTIDE SEQUENCE</scope>
    <source>
        <strain evidence="5">KM77-8</strain>
    </source>
</reference>
<dbReference type="AlphaFoldDB" id="A0AAT9HDX3"/>
<dbReference type="GO" id="GO:0046872">
    <property type="term" value="F:metal ion binding"/>
    <property type="evidence" value="ECO:0007669"/>
    <property type="project" value="UniProtKB-KW"/>
</dbReference>
<reference evidence="5" key="1">
    <citation type="submission" date="2024-06" db="EMBL/GenBank/DDBJ databases">
        <authorList>
            <consortium name="consrtm"/>
            <person name="Uemura M."/>
            <person name="Terahara T."/>
        </authorList>
    </citation>
    <scope>NUCLEOTIDE SEQUENCE</scope>
    <source>
        <strain evidence="5">KM77-8</strain>
    </source>
</reference>
<keyword evidence="5" id="KW-0378">Hydrolase</keyword>
<dbReference type="GO" id="GO:0019752">
    <property type="term" value="P:carboxylic acid metabolic process"/>
    <property type="evidence" value="ECO:0007669"/>
    <property type="project" value="UniProtKB-ARBA"/>
</dbReference>
<dbReference type="GO" id="GO:0018773">
    <property type="term" value="F:acetylpyruvate hydrolase activity"/>
    <property type="evidence" value="ECO:0007669"/>
    <property type="project" value="TreeGrafter"/>
</dbReference>
<feature type="domain" description="Fumarylacetoacetase-like C-terminal" evidence="3">
    <location>
        <begin position="80"/>
        <end position="260"/>
    </location>
</feature>
<sequence>MLALAWGVRRQPLVQGDKHPVRIARFSIDGNVAFGAVEGEKQDELVLDIIKGIPFADFELSGTRVPVSKVRLLPPVLPSKVIAFGRNYAEHARELGNEVPDAPFAFFKPSTSVIGPGDEIQYPSFSQEVHHEAELAVVIGRMCREVPRERVKDVIFGYTCANDITARDVQKREKQWARAKGFDTSCPLGPWVETDIDLAAAGDLTVQLTVNGAQRQLGRTSEMIHSIEDLVVNISEAMTLLPGDVILTGTPAGVGPSASATRSPSPSKASALSPTRLSSVASASGTPPHVLDRARTGGAPTRPFLPVAHR</sequence>
<dbReference type="Pfam" id="PF10370">
    <property type="entry name" value="Rv2993c-like_N"/>
    <property type="match status" value="1"/>
</dbReference>
<accession>A0AAT9HDX3</accession>
<feature type="domain" description="Rv2993c-like N-terminal" evidence="4">
    <location>
        <begin position="22"/>
        <end position="75"/>
    </location>
</feature>
<evidence type="ECO:0000259" key="4">
    <source>
        <dbReference type="Pfam" id="PF10370"/>
    </source>
</evidence>
<evidence type="ECO:0000313" key="5">
    <source>
        <dbReference type="EMBL" id="BFO15619.1"/>
    </source>
</evidence>
<dbReference type="InterPro" id="IPR011234">
    <property type="entry name" value="Fumarylacetoacetase-like_C"/>
</dbReference>
<evidence type="ECO:0000259" key="3">
    <source>
        <dbReference type="Pfam" id="PF01557"/>
    </source>
</evidence>
<feature type="compositionally biased region" description="Low complexity" evidence="2">
    <location>
        <begin position="256"/>
        <end position="274"/>
    </location>
</feature>
<dbReference type="PANTHER" id="PTHR11820:SF7">
    <property type="entry name" value="ACYLPYRUVASE FAHD1, MITOCHONDRIAL"/>
    <property type="match status" value="1"/>
</dbReference>
<keyword evidence="1" id="KW-0479">Metal-binding</keyword>
<gene>
    <name evidence="5" type="ORF">SHKM778_20070</name>
</gene>
<dbReference type="Gene3D" id="2.30.30.370">
    <property type="entry name" value="FAH"/>
    <property type="match status" value="1"/>
</dbReference>
<dbReference type="Pfam" id="PF01557">
    <property type="entry name" value="FAA_hydrolase"/>
    <property type="match status" value="1"/>
</dbReference>
<dbReference type="InterPro" id="IPR036663">
    <property type="entry name" value="Fumarylacetoacetase_C_sf"/>
</dbReference>
<feature type="region of interest" description="Disordered" evidence="2">
    <location>
        <begin position="254"/>
        <end position="310"/>
    </location>
</feature>
<dbReference type="FunFam" id="3.90.850.10:FF:000002">
    <property type="entry name" value="2-hydroxyhepta-2,4-diene-1,7-dioate isomerase"/>
    <property type="match status" value="1"/>
</dbReference>
<dbReference type="GO" id="GO:0016853">
    <property type="term" value="F:isomerase activity"/>
    <property type="evidence" value="ECO:0007669"/>
    <property type="project" value="UniProtKB-ARBA"/>
</dbReference>
<evidence type="ECO:0000256" key="2">
    <source>
        <dbReference type="SAM" id="MobiDB-lite"/>
    </source>
</evidence>
<name>A0AAT9HDX3_9ACTN</name>
<protein>
    <submittedName>
        <fullName evidence="5">Fumarylacetoacetate hydrolase family protein</fullName>
    </submittedName>
</protein>
<feature type="compositionally biased region" description="Polar residues" evidence="2">
    <location>
        <begin position="275"/>
        <end position="285"/>
    </location>
</feature>
<organism evidence="5">
    <name type="scientific">Streptomyces haneummycinicus</name>
    <dbReference type="NCBI Taxonomy" id="3074435"/>
    <lineage>
        <taxon>Bacteria</taxon>
        <taxon>Bacillati</taxon>
        <taxon>Actinomycetota</taxon>
        <taxon>Actinomycetes</taxon>
        <taxon>Kitasatosporales</taxon>
        <taxon>Streptomycetaceae</taxon>
        <taxon>Streptomyces</taxon>
    </lineage>
</organism>
<proteinExistence type="predicted"/>